<feature type="transmembrane region" description="Helical" evidence="15">
    <location>
        <begin position="254"/>
        <end position="271"/>
    </location>
</feature>
<dbReference type="SUPFAM" id="SSF53448">
    <property type="entry name" value="Nucleotide-diphospho-sugar transferases"/>
    <property type="match status" value="1"/>
</dbReference>
<evidence type="ECO:0000256" key="8">
    <source>
        <dbReference type="ARBA" id="ARBA00023054"/>
    </source>
</evidence>
<keyword evidence="4" id="KW-0328">Glycosyltransferase</keyword>
<dbReference type="FunFam" id="3.90.550.10:FF:000139">
    <property type="entry name" value="Chitin synthase 8"/>
    <property type="match status" value="1"/>
</dbReference>
<gene>
    <name evidence="16" type="ORF">KP79_PYT03938</name>
</gene>
<sequence length="1427" mass="163836">MAYSSKQQRRSVSKSSGYGSVNQRSDTTSQSSLPAGKVRFWDTFEMDGPSDKRRGMKNYVRIIRALKLLAFIVLNLSLLLCTVSQRLALLSLIPPGKRHRCHQNEALSPVEILSRRMLLCCGICFPYLFIFLTGLWRFNFGKTKHPSLFFIVKVVVLETIPTVGIAFLVYRILPNLDLIAGTAILNACCLLPGVVNLMSWFRGMDKDPEQEAMTSLQILRSRILDGFGLLLQIGSIPYIVLADVYTYDTTMEKIGVVLCLAACSWVCWENVFKDFKCLNKFRIKDKQRPVLMMVSSLIKISVMFGIGISGSYSDFDKYIYILPKAFDKLWFDYMLVDRYFLVFIFSSFIGYHVAYTACKLNMQIFSFSLPLMATTPVTLIVHYLNFQNKVPIVDLKRLNTYCEFPSNWQVCASFAWVLSLYLIGRHIWTPHQERMAKLEALFVAPKYCGVLFEQQLVLNRRSNEHKISKNPKSANEPSNIPLDQVQSEIPSSKQPKESPPDIYACATLWHETPMEMTQLMKSLFVMDMDFTTRKAASTKEPSIETYEFESHILFDDAFENDKKDRRVPNKFVKQFVELLPDAASAAHKTKIEIDDPVKIVTPYGGQIVYQLPGSSLLYIHLKDKNVIRHRKRWSQVMYMYYLLGYRIGLNADISTKDQGDKETAQFKSEKAQNTYILALDGDVDFAPDAVRMLLDKMRKNHKVGASCGRIYPIGNGPMVWYQKFEYAVAHWLQKSTEHILGCVLCSPGCFSLFRGSALMDDNVMRKYAILPSEAIHHLMYDQGEDRWLCTLLLKQGYRVDYAAAADAYTYAPEGFDEFFNQRRRWMPSTMANIMDMLQDADATVKRNDNISRLYVFYQGTLMLSTMIGPATVLMMIAGAILTVFSVDLLQSYLISCLPATFFFFLCFWVPQKFQLFLAKLLSAFYMLIMTVVLVGCIVTAVEENPFHPSVIFLVGLVLIFVFTGVLHPMDIGCLLFGTLYFIGLPMGFLLLVIYSLCNLHVVSWGTREVSVVNKSKKELEEEAEQVRQAEQEKSNSFFARFFPSAQLRELFSFLDEWRQKKNKADETAKLVRELSSKFDDLLNSLNTKTDSARASSPTTGNVNSHNYGNEENRDNGCPKSDDNTESHDAQHKQNTPYWTKLQWLDRYQNDIMALHQHEEEFWKEFIENVGGVGSGPTSVYRTIKYLAPLDTNIKIQKETHEKLLDLRNGVCGGIAVINVVWMAVNFMFQLRGPGLVSIPIPSLWGGEDQRLEYLKVDVLGLSFVIFFMILLLIQFCGMIMHRWGTLLHLLAFTELRSPWGKTTLEENREQFLTRLKERYEEKMLSNNDNFQDHNDNMRKTKHKELKKLIRHIQEKGTKPIATQNESMLQLAADIHAHGETRRYTRRLQTKPEVGTFNYHLQRTITGVRKRQRPHIPLGSIDIPDVDY</sequence>
<evidence type="ECO:0000256" key="6">
    <source>
        <dbReference type="ARBA" id="ARBA00022692"/>
    </source>
</evidence>
<feature type="compositionally biased region" description="Polar residues" evidence="14">
    <location>
        <begin position="1088"/>
        <end position="1107"/>
    </location>
</feature>
<feature type="region of interest" description="Disordered" evidence="14">
    <location>
        <begin position="465"/>
        <end position="499"/>
    </location>
</feature>
<evidence type="ECO:0000256" key="3">
    <source>
        <dbReference type="ARBA" id="ARBA00022475"/>
    </source>
</evidence>
<feature type="transmembrane region" description="Helical" evidence="15">
    <location>
        <begin position="116"/>
        <end position="136"/>
    </location>
</feature>
<dbReference type="PANTHER" id="PTHR22914">
    <property type="entry name" value="CHITIN SYNTHASE"/>
    <property type="match status" value="1"/>
</dbReference>
<comment type="subcellular location">
    <subcellularLocation>
        <location evidence="1">Cell membrane</location>
        <topology evidence="1">Multi-pass membrane protein</topology>
    </subcellularLocation>
</comment>
<dbReference type="GO" id="GO:0005886">
    <property type="term" value="C:plasma membrane"/>
    <property type="evidence" value="ECO:0007669"/>
    <property type="project" value="UniProtKB-SubCell"/>
</dbReference>
<feature type="transmembrane region" description="Helical" evidence="15">
    <location>
        <begin position="916"/>
        <end position="940"/>
    </location>
</feature>
<dbReference type="GO" id="GO:0006031">
    <property type="term" value="P:chitin biosynthetic process"/>
    <property type="evidence" value="ECO:0007669"/>
    <property type="project" value="TreeGrafter"/>
</dbReference>
<feature type="transmembrane region" description="Helical" evidence="15">
    <location>
        <begin position="889"/>
        <end position="909"/>
    </location>
</feature>
<feature type="coiled-coil region" evidence="13">
    <location>
        <begin position="1009"/>
        <end position="1074"/>
    </location>
</feature>
<dbReference type="InterPro" id="IPR029044">
    <property type="entry name" value="Nucleotide-diphossugar_trans"/>
</dbReference>
<feature type="compositionally biased region" description="Polar residues" evidence="14">
    <location>
        <begin position="17"/>
        <end position="33"/>
    </location>
</feature>
<evidence type="ECO:0000256" key="14">
    <source>
        <dbReference type="SAM" id="MobiDB-lite"/>
    </source>
</evidence>
<feature type="transmembrane region" description="Helical" evidence="15">
    <location>
        <begin position="62"/>
        <end position="85"/>
    </location>
</feature>
<keyword evidence="5" id="KW-0808">Transferase</keyword>
<dbReference type="InterPro" id="IPR004835">
    <property type="entry name" value="Chitin_synth"/>
</dbReference>
<feature type="transmembrane region" description="Helical" evidence="15">
    <location>
        <begin position="946"/>
        <end position="966"/>
    </location>
</feature>
<name>A0A210Q416_MIZYE</name>
<evidence type="ECO:0000256" key="2">
    <source>
        <dbReference type="ARBA" id="ARBA00012543"/>
    </source>
</evidence>
<feature type="transmembrane region" description="Helical" evidence="15">
    <location>
        <begin position="222"/>
        <end position="242"/>
    </location>
</feature>
<organism evidence="16 17">
    <name type="scientific">Mizuhopecten yessoensis</name>
    <name type="common">Japanese scallop</name>
    <name type="synonym">Patinopecten yessoensis</name>
    <dbReference type="NCBI Taxonomy" id="6573"/>
    <lineage>
        <taxon>Eukaryota</taxon>
        <taxon>Metazoa</taxon>
        <taxon>Spiralia</taxon>
        <taxon>Lophotrochozoa</taxon>
        <taxon>Mollusca</taxon>
        <taxon>Bivalvia</taxon>
        <taxon>Autobranchia</taxon>
        <taxon>Pteriomorphia</taxon>
        <taxon>Pectinida</taxon>
        <taxon>Pectinoidea</taxon>
        <taxon>Pectinidae</taxon>
        <taxon>Mizuhopecten</taxon>
    </lineage>
</organism>
<evidence type="ECO:0000256" key="13">
    <source>
        <dbReference type="SAM" id="Coils"/>
    </source>
</evidence>
<feature type="transmembrane region" description="Helical" evidence="15">
    <location>
        <begin position="855"/>
        <end position="883"/>
    </location>
</feature>
<dbReference type="EMBL" id="NEDP02005093">
    <property type="protein sequence ID" value="OWF43488.1"/>
    <property type="molecule type" value="Genomic_DNA"/>
</dbReference>
<comment type="catalytic activity">
    <reaction evidence="12">
        <text>[(1-&gt;4)-N-acetyl-beta-D-glucosaminyl](n) + UDP-N-acetyl-alpha-D-glucosamine = [(1-&gt;4)-N-acetyl-beta-D-glucosaminyl](n+1) + UDP + H(+)</text>
        <dbReference type="Rhea" id="RHEA:16637"/>
        <dbReference type="Rhea" id="RHEA-COMP:9593"/>
        <dbReference type="Rhea" id="RHEA-COMP:9595"/>
        <dbReference type="ChEBI" id="CHEBI:15378"/>
        <dbReference type="ChEBI" id="CHEBI:17029"/>
        <dbReference type="ChEBI" id="CHEBI:57705"/>
        <dbReference type="ChEBI" id="CHEBI:58223"/>
        <dbReference type="EC" id="2.4.1.16"/>
    </reaction>
</comment>
<dbReference type="GO" id="GO:0004100">
    <property type="term" value="F:chitin synthase activity"/>
    <property type="evidence" value="ECO:0007669"/>
    <property type="project" value="UniProtKB-EC"/>
</dbReference>
<accession>A0A210Q416</accession>
<reference evidence="16 17" key="1">
    <citation type="journal article" date="2017" name="Nat. Ecol. Evol.">
        <title>Scallop genome provides insights into evolution of bilaterian karyotype and development.</title>
        <authorList>
            <person name="Wang S."/>
            <person name="Zhang J."/>
            <person name="Jiao W."/>
            <person name="Li J."/>
            <person name="Xun X."/>
            <person name="Sun Y."/>
            <person name="Guo X."/>
            <person name="Huan P."/>
            <person name="Dong B."/>
            <person name="Zhang L."/>
            <person name="Hu X."/>
            <person name="Sun X."/>
            <person name="Wang J."/>
            <person name="Zhao C."/>
            <person name="Wang Y."/>
            <person name="Wang D."/>
            <person name="Huang X."/>
            <person name="Wang R."/>
            <person name="Lv J."/>
            <person name="Li Y."/>
            <person name="Zhang Z."/>
            <person name="Liu B."/>
            <person name="Lu W."/>
            <person name="Hui Y."/>
            <person name="Liang J."/>
            <person name="Zhou Z."/>
            <person name="Hou R."/>
            <person name="Li X."/>
            <person name="Liu Y."/>
            <person name="Li H."/>
            <person name="Ning X."/>
            <person name="Lin Y."/>
            <person name="Zhao L."/>
            <person name="Xing Q."/>
            <person name="Dou J."/>
            <person name="Li Y."/>
            <person name="Mao J."/>
            <person name="Guo H."/>
            <person name="Dou H."/>
            <person name="Li T."/>
            <person name="Mu C."/>
            <person name="Jiang W."/>
            <person name="Fu Q."/>
            <person name="Fu X."/>
            <person name="Miao Y."/>
            <person name="Liu J."/>
            <person name="Yu Q."/>
            <person name="Li R."/>
            <person name="Liao H."/>
            <person name="Li X."/>
            <person name="Kong Y."/>
            <person name="Jiang Z."/>
            <person name="Chourrout D."/>
            <person name="Li R."/>
            <person name="Bao Z."/>
        </authorList>
    </citation>
    <scope>NUCLEOTIDE SEQUENCE [LARGE SCALE GENOMIC DNA]</scope>
    <source>
        <strain evidence="16 17">PY_sf001</strain>
    </source>
</reference>
<evidence type="ECO:0000256" key="4">
    <source>
        <dbReference type="ARBA" id="ARBA00022676"/>
    </source>
</evidence>
<dbReference type="Proteomes" id="UP000242188">
    <property type="component" value="Unassembled WGS sequence"/>
</dbReference>
<feature type="transmembrane region" description="Helical" evidence="15">
    <location>
        <begin position="973"/>
        <end position="996"/>
    </location>
</feature>
<comment type="similarity">
    <text evidence="11">Belongs to the chitin synthase family. Class IV subfamily.</text>
</comment>
<evidence type="ECO:0000256" key="5">
    <source>
        <dbReference type="ARBA" id="ARBA00022679"/>
    </source>
</evidence>
<evidence type="ECO:0000256" key="9">
    <source>
        <dbReference type="ARBA" id="ARBA00023136"/>
    </source>
</evidence>
<protein>
    <recommendedName>
        <fullName evidence="2">chitin synthase</fullName>
        <ecNumber evidence="2">2.4.1.16</ecNumber>
    </recommendedName>
</protein>
<evidence type="ECO:0000313" key="17">
    <source>
        <dbReference type="Proteomes" id="UP000242188"/>
    </source>
</evidence>
<comment type="caution">
    <text evidence="16">The sequence shown here is derived from an EMBL/GenBank/DDBJ whole genome shotgun (WGS) entry which is preliminary data.</text>
</comment>
<feature type="compositionally biased region" description="Basic and acidic residues" evidence="14">
    <location>
        <begin position="1108"/>
        <end position="1131"/>
    </location>
</feature>
<keyword evidence="9 15" id="KW-0472">Membrane</keyword>
<evidence type="ECO:0000256" key="7">
    <source>
        <dbReference type="ARBA" id="ARBA00022989"/>
    </source>
</evidence>
<feature type="compositionally biased region" description="Polar residues" evidence="14">
    <location>
        <begin position="484"/>
        <end position="493"/>
    </location>
</feature>
<evidence type="ECO:0000256" key="11">
    <source>
        <dbReference type="ARBA" id="ARBA00046329"/>
    </source>
</evidence>
<evidence type="ECO:0000256" key="15">
    <source>
        <dbReference type="SAM" id="Phobius"/>
    </source>
</evidence>
<feature type="region of interest" description="Disordered" evidence="14">
    <location>
        <begin position="1"/>
        <end position="33"/>
    </location>
</feature>
<dbReference type="PANTHER" id="PTHR22914:SF42">
    <property type="entry name" value="CHITIN SYNTHASE"/>
    <property type="match status" value="1"/>
</dbReference>
<evidence type="ECO:0000256" key="1">
    <source>
        <dbReference type="ARBA" id="ARBA00004651"/>
    </source>
</evidence>
<dbReference type="OrthoDB" id="370884at2759"/>
<feature type="transmembrane region" description="Helical" evidence="15">
    <location>
        <begin position="1258"/>
        <end position="1280"/>
    </location>
</feature>
<feature type="transmembrane region" description="Helical" evidence="15">
    <location>
        <begin position="339"/>
        <end position="357"/>
    </location>
</feature>
<evidence type="ECO:0000256" key="10">
    <source>
        <dbReference type="ARBA" id="ARBA00023180"/>
    </source>
</evidence>
<keyword evidence="7 15" id="KW-1133">Transmembrane helix</keyword>
<keyword evidence="17" id="KW-1185">Reference proteome</keyword>
<dbReference type="EC" id="2.4.1.16" evidence="2"/>
<feature type="transmembrane region" description="Helical" evidence="15">
    <location>
        <begin position="179"/>
        <end position="201"/>
    </location>
</feature>
<keyword evidence="3" id="KW-1003">Cell membrane</keyword>
<proteinExistence type="inferred from homology"/>
<feature type="transmembrane region" description="Helical" evidence="15">
    <location>
        <begin position="291"/>
        <end position="312"/>
    </location>
</feature>
<evidence type="ECO:0000313" key="16">
    <source>
        <dbReference type="EMBL" id="OWF43488.1"/>
    </source>
</evidence>
<keyword evidence="10" id="KW-0325">Glycoprotein</keyword>
<dbReference type="Gene3D" id="3.90.550.10">
    <property type="entry name" value="Spore Coat Polysaccharide Biosynthesis Protein SpsA, Chain A"/>
    <property type="match status" value="1"/>
</dbReference>
<evidence type="ECO:0000256" key="12">
    <source>
        <dbReference type="ARBA" id="ARBA00048014"/>
    </source>
</evidence>
<feature type="transmembrane region" description="Helical" evidence="15">
    <location>
        <begin position="364"/>
        <end position="386"/>
    </location>
</feature>
<feature type="transmembrane region" description="Helical" evidence="15">
    <location>
        <begin position="148"/>
        <end position="173"/>
    </location>
</feature>
<dbReference type="Pfam" id="PF03142">
    <property type="entry name" value="Chitin_synth_2"/>
    <property type="match status" value="1"/>
</dbReference>
<keyword evidence="6 15" id="KW-0812">Transmembrane</keyword>
<keyword evidence="8 13" id="KW-0175">Coiled coil</keyword>
<feature type="region of interest" description="Disordered" evidence="14">
    <location>
        <begin position="1088"/>
        <end position="1132"/>
    </location>
</feature>